<keyword evidence="3" id="KW-1185">Reference proteome</keyword>
<sequence>MNVKVYETIMTLLALVTFGGIGWLIILILRKEERREQEQRLAERRALKVAAPIVVPQKVKYVSHIEVASFSSDSETVIESDSTDEVTIVKARRGSFFEAVKGVKTVCRKIRPAKESKSSITAADLSTFRFPGKSSTTAQESVPKRSSFKSSLTNKARSLRRWSV</sequence>
<protein>
    <submittedName>
        <fullName evidence="2">Uncharacterized protein</fullName>
    </submittedName>
</protein>
<accession>A0A5C3QGQ8</accession>
<dbReference type="AlphaFoldDB" id="A0A5C3QGQ8"/>
<keyword evidence="1" id="KW-0812">Transmembrane</keyword>
<name>A0A5C3QGQ8_9AGAR</name>
<dbReference type="EMBL" id="ML178828">
    <property type="protein sequence ID" value="TFL00677.1"/>
    <property type="molecule type" value="Genomic_DNA"/>
</dbReference>
<evidence type="ECO:0000256" key="1">
    <source>
        <dbReference type="SAM" id="Phobius"/>
    </source>
</evidence>
<evidence type="ECO:0000313" key="3">
    <source>
        <dbReference type="Proteomes" id="UP000305067"/>
    </source>
</evidence>
<dbReference type="Proteomes" id="UP000305067">
    <property type="component" value="Unassembled WGS sequence"/>
</dbReference>
<feature type="transmembrane region" description="Helical" evidence="1">
    <location>
        <begin position="6"/>
        <end position="29"/>
    </location>
</feature>
<proteinExistence type="predicted"/>
<reference evidence="2 3" key="1">
    <citation type="journal article" date="2019" name="Nat. Ecol. Evol.">
        <title>Megaphylogeny resolves global patterns of mushroom evolution.</title>
        <authorList>
            <person name="Varga T."/>
            <person name="Krizsan K."/>
            <person name="Foldi C."/>
            <person name="Dima B."/>
            <person name="Sanchez-Garcia M."/>
            <person name="Sanchez-Ramirez S."/>
            <person name="Szollosi G.J."/>
            <person name="Szarkandi J.G."/>
            <person name="Papp V."/>
            <person name="Albert L."/>
            <person name="Andreopoulos W."/>
            <person name="Angelini C."/>
            <person name="Antonin V."/>
            <person name="Barry K.W."/>
            <person name="Bougher N.L."/>
            <person name="Buchanan P."/>
            <person name="Buyck B."/>
            <person name="Bense V."/>
            <person name="Catcheside P."/>
            <person name="Chovatia M."/>
            <person name="Cooper J."/>
            <person name="Damon W."/>
            <person name="Desjardin D."/>
            <person name="Finy P."/>
            <person name="Geml J."/>
            <person name="Haridas S."/>
            <person name="Hughes K."/>
            <person name="Justo A."/>
            <person name="Karasinski D."/>
            <person name="Kautmanova I."/>
            <person name="Kiss B."/>
            <person name="Kocsube S."/>
            <person name="Kotiranta H."/>
            <person name="LaButti K.M."/>
            <person name="Lechner B.E."/>
            <person name="Liimatainen K."/>
            <person name="Lipzen A."/>
            <person name="Lukacs Z."/>
            <person name="Mihaltcheva S."/>
            <person name="Morgado L.N."/>
            <person name="Niskanen T."/>
            <person name="Noordeloos M.E."/>
            <person name="Ohm R.A."/>
            <person name="Ortiz-Santana B."/>
            <person name="Ovrebo C."/>
            <person name="Racz N."/>
            <person name="Riley R."/>
            <person name="Savchenko A."/>
            <person name="Shiryaev A."/>
            <person name="Soop K."/>
            <person name="Spirin V."/>
            <person name="Szebenyi C."/>
            <person name="Tomsovsky M."/>
            <person name="Tulloss R.E."/>
            <person name="Uehling J."/>
            <person name="Grigoriev I.V."/>
            <person name="Vagvolgyi C."/>
            <person name="Papp T."/>
            <person name="Martin F.M."/>
            <person name="Miettinen O."/>
            <person name="Hibbett D.S."/>
            <person name="Nagy L.G."/>
        </authorList>
    </citation>
    <scope>NUCLEOTIDE SEQUENCE [LARGE SCALE GENOMIC DNA]</scope>
    <source>
        <strain evidence="2 3">CBS 309.79</strain>
    </source>
</reference>
<keyword evidence="1" id="KW-1133">Transmembrane helix</keyword>
<gene>
    <name evidence="2" type="ORF">BDV98DRAFT_593996</name>
</gene>
<evidence type="ECO:0000313" key="2">
    <source>
        <dbReference type="EMBL" id="TFL00677.1"/>
    </source>
</evidence>
<keyword evidence="1" id="KW-0472">Membrane</keyword>
<organism evidence="2 3">
    <name type="scientific">Pterulicium gracile</name>
    <dbReference type="NCBI Taxonomy" id="1884261"/>
    <lineage>
        <taxon>Eukaryota</taxon>
        <taxon>Fungi</taxon>
        <taxon>Dikarya</taxon>
        <taxon>Basidiomycota</taxon>
        <taxon>Agaricomycotina</taxon>
        <taxon>Agaricomycetes</taxon>
        <taxon>Agaricomycetidae</taxon>
        <taxon>Agaricales</taxon>
        <taxon>Pleurotineae</taxon>
        <taxon>Pterulaceae</taxon>
        <taxon>Pterulicium</taxon>
    </lineage>
</organism>